<proteinExistence type="predicted"/>
<gene>
    <name evidence="1" type="ORF">OKW52_16860</name>
</gene>
<evidence type="ECO:0000313" key="1">
    <source>
        <dbReference type="EMBL" id="MCW1933881.1"/>
    </source>
</evidence>
<dbReference type="SUPFAM" id="SSF54909">
    <property type="entry name" value="Dimeric alpha+beta barrel"/>
    <property type="match status" value="1"/>
</dbReference>
<comment type="caution">
    <text evidence="1">The sequence shown here is derived from an EMBL/GenBank/DDBJ whole genome shotgun (WGS) entry which is preliminary data.</text>
</comment>
<protein>
    <submittedName>
        <fullName evidence="1">EthD family reductase</fullName>
    </submittedName>
</protein>
<evidence type="ECO:0000313" key="2">
    <source>
        <dbReference type="Proteomes" id="UP001208938"/>
    </source>
</evidence>
<reference evidence="1 2" key="1">
    <citation type="submission" date="2022-10" db="EMBL/GenBank/DDBJ databases">
        <title>Pararhodobacter sp. nov., isolated from marine algae.</title>
        <authorList>
            <person name="Choi B.J."/>
            <person name="Kim J.M."/>
            <person name="Lee J.K."/>
            <person name="Choi D.G."/>
            <person name="Jeon C.O."/>
        </authorList>
    </citation>
    <scope>NUCLEOTIDE SEQUENCE [LARGE SCALE GENOMIC DNA]</scope>
    <source>
        <strain evidence="1 2">ZQ420</strain>
    </source>
</reference>
<dbReference type="EMBL" id="JAPDFL010000001">
    <property type="protein sequence ID" value="MCW1933881.1"/>
    <property type="molecule type" value="Genomic_DNA"/>
</dbReference>
<dbReference type="InterPro" id="IPR011008">
    <property type="entry name" value="Dimeric_a/b-barrel"/>
</dbReference>
<keyword evidence="2" id="KW-1185">Reference proteome</keyword>
<name>A0ABT3H216_9RHOB</name>
<dbReference type="Proteomes" id="UP001208938">
    <property type="component" value="Unassembled WGS sequence"/>
</dbReference>
<dbReference type="Gene3D" id="3.30.70.100">
    <property type="match status" value="1"/>
</dbReference>
<sequence>MIIRSALLVGTIAPEIQTAFDACMRGAVIDAIRQYPGLVDVTLRKTATADEGSPAIYMQFDLRFDSMAAMDAALASPARAAVRSQIIAGMADFQGKTIHVVSEILD</sequence>
<accession>A0ABT3H216</accession>
<organism evidence="1 2">
    <name type="scientific">Pararhodobacter zhoushanensis</name>
    <dbReference type="NCBI Taxonomy" id="2479545"/>
    <lineage>
        <taxon>Bacteria</taxon>
        <taxon>Pseudomonadati</taxon>
        <taxon>Pseudomonadota</taxon>
        <taxon>Alphaproteobacteria</taxon>
        <taxon>Rhodobacterales</taxon>
        <taxon>Paracoccaceae</taxon>
        <taxon>Pararhodobacter</taxon>
    </lineage>
</organism>
<dbReference type="RefSeq" id="WP_264506750.1">
    <property type="nucleotide sequence ID" value="NZ_JAPDFL010000001.1"/>
</dbReference>